<dbReference type="Proteomes" id="UP000427373">
    <property type="component" value="Chromosome"/>
</dbReference>
<dbReference type="EMBL" id="JACHFY010000011">
    <property type="protein sequence ID" value="MBB5254136.1"/>
    <property type="molecule type" value="Genomic_DNA"/>
</dbReference>
<name>A0A650CG50_SULOH</name>
<gene>
    <name evidence="2" type="ORF">D1869_04365</name>
    <name evidence="1" type="ORF">HNQ62_001909</name>
</gene>
<dbReference type="AlphaFoldDB" id="A0A650CG50"/>
<proteinExistence type="predicted"/>
<evidence type="ECO:0000313" key="3">
    <source>
        <dbReference type="Proteomes" id="UP000427373"/>
    </source>
</evidence>
<evidence type="ECO:0000313" key="4">
    <source>
        <dbReference type="Proteomes" id="UP000582213"/>
    </source>
</evidence>
<protein>
    <submittedName>
        <fullName evidence="1">Putative nucleic acid-binding protein</fullName>
    </submittedName>
</protein>
<dbReference type="KEGG" id="soh:D1869_04365"/>
<reference evidence="1 4" key="2">
    <citation type="submission" date="2020-08" db="EMBL/GenBank/DDBJ databases">
        <title>Genomic Encyclopedia of Type Strains, Phase IV (KMG-IV): sequencing the most valuable type-strain genomes for metagenomic binning, comparative biology and taxonomic classification.</title>
        <authorList>
            <person name="Goeker M."/>
        </authorList>
    </citation>
    <scope>NUCLEOTIDE SEQUENCE [LARGE SCALE GENOMIC DNA]</scope>
    <source>
        <strain evidence="1 4">DSM 12421</strain>
    </source>
</reference>
<dbReference type="RefSeq" id="WP_156014073.1">
    <property type="nucleotide sequence ID" value="NZ_CP045484.1"/>
</dbReference>
<organism evidence="2 3">
    <name type="scientific">Sulfurisphaera ohwakuensis</name>
    <dbReference type="NCBI Taxonomy" id="69656"/>
    <lineage>
        <taxon>Archaea</taxon>
        <taxon>Thermoproteota</taxon>
        <taxon>Thermoprotei</taxon>
        <taxon>Sulfolobales</taxon>
        <taxon>Sulfolobaceae</taxon>
        <taxon>Sulfurisphaera</taxon>
    </lineage>
</organism>
<dbReference type="OrthoDB" id="43345at2157"/>
<reference evidence="2 3" key="1">
    <citation type="submission" date="2019-10" db="EMBL/GenBank/DDBJ databases">
        <title>Genome Sequences from Six Type Strain Members of the Archaeal Family Sulfolobaceae: Acidianus ambivalens, Acidianus infernus, Metallosphaera prunae, Stygiolobus azoricus, Sulfolobus metallicus, and Sulfurisphaera ohwakuensis.</title>
        <authorList>
            <person name="Counts J.A."/>
            <person name="Kelly R.M."/>
        </authorList>
    </citation>
    <scope>NUCLEOTIDE SEQUENCE [LARGE SCALE GENOMIC DNA]</scope>
    <source>
        <strain evidence="2 3">TA-1</strain>
    </source>
</reference>
<dbReference type="GeneID" id="42800452"/>
<keyword evidence="3" id="KW-1185">Reference proteome</keyword>
<dbReference type="Proteomes" id="UP000582213">
    <property type="component" value="Unassembled WGS sequence"/>
</dbReference>
<sequence>MYKLIINDWSLALHDFTSYLLEGLGDNLKMVIGLSEDASVYDSNVLVVVREVNDEVRRIVAEAAIKTNEKHKSVISYYLTDEKDVKAIEVFSRASIEEVDDCEKAFEDFYKEIRNYVSDVVFLGNKYFYDSNVLVVVREVNDEVRRIVAEAAIKTNEKHKCIISYYLTDNKGLVDEFRQMGSTV</sequence>
<accession>A0A650CG50</accession>
<evidence type="ECO:0000313" key="2">
    <source>
        <dbReference type="EMBL" id="QGR16517.1"/>
    </source>
</evidence>
<evidence type="ECO:0000313" key="1">
    <source>
        <dbReference type="EMBL" id="MBB5254136.1"/>
    </source>
</evidence>
<dbReference type="EMBL" id="CP045484">
    <property type="protein sequence ID" value="QGR16517.1"/>
    <property type="molecule type" value="Genomic_DNA"/>
</dbReference>